<dbReference type="Proteomes" id="UP000670475">
    <property type="component" value="Unassembled WGS sequence"/>
</dbReference>
<feature type="non-terminal residue" evidence="2">
    <location>
        <position position="1"/>
    </location>
</feature>
<evidence type="ECO:0000259" key="1">
    <source>
        <dbReference type="PROSITE" id="PS51677"/>
    </source>
</evidence>
<feature type="domain" description="NodB homology" evidence="1">
    <location>
        <begin position="86"/>
        <end position="268"/>
    </location>
</feature>
<dbReference type="RefSeq" id="WP_209345408.1">
    <property type="nucleotide sequence ID" value="NZ_JAGIQL010000233.1"/>
</dbReference>
<evidence type="ECO:0000313" key="3">
    <source>
        <dbReference type="Proteomes" id="UP000670475"/>
    </source>
</evidence>
<reference evidence="2" key="1">
    <citation type="submission" date="2021-03" db="EMBL/GenBank/DDBJ databases">
        <title>Whole genome sequence of Streptomyces bomunensis MMS17-BM035.</title>
        <authorList>
            <person name="Lee J.H."/>
        </authorList>
    </citation>
    <scope>NUCLEOTIDE SEQUENCE</scope>
    <source>
        <strain evidence="2">MMS17-BM035</strain>
    </source>
</reference>
<dbReference type="PANTHER" id="PTHR10587:SF134">
    <property type="entry name" value="SECRETED PROTEIN"/>
    <property type="match status" value="1"/>
</dbReference>
<accession>A0A940MF26</accession>
<dbReference type="Gene3D" id="3.20.20.370">
    <property type="entry name" value="Glycoside hydrolase/deacetylase"/>
    <property type="match status" value="1"/>
</dbReference>
<proteinExistence type="predicted"/>
<dbReference type="PROSITE" id="PS51677">
    <property type="entry name" value="NODB"/>
    <property type="match status" value="1"/>
</dbReference>
<evidence type="ECO:0000313" key="2">
    <source>
        <dbReference type="EMBL" id="MBP0461790.1"/>
    </source>
</evidence>
<dbReference type="InterPro" id="IPR050248">
    <property type="entry name" value="Polysacc_deacetylase_ArnD"/>
</dbReference>
<dbReference type="SUPFAM" id="SSF88713">
    <property type="entry name" value="Glycoside hydrolase/deacetylase"/>
    <property type="match status" value="1"/>
</dbReference>
<dbReference type="EMBL" id="JAGIQL010000233">
    <property type="protein sequence ID" value="MBP0461790.1"/>
    <property type="molecule type" value="Genomic_DNA"/>
</dbReference>
<protein>
    <submittedName>
        <fullName evidence="2">Polysaccharide deacetylase family protein</fullName>
    </submittedName>
</protein>
<gene>
    <name evidence="2" type="ORF">JFN87_30690</name>
</gene>
<dbReference type="GO" id="GO:0005975">
    <property type="term" value="P:carbohydrate metabolic process"/>
    <property type="evidence" value="ECO:0007669"/>
    <property type="project" value="InterPro"/>
</dbReference>
<dbReference type="GO" id="GO:0016810">
    <property type="term" value="F:hydrolase activity, acting on carbon-nitrogen (but not peptide) bonds"/>
    <property type="evidence" value="ECO:0007669"/>
    <property type="project" value="InterPro"/>
</dbReference>
<comment type="caution">
    <text evidence="2">The sequence shown here is derived from an EMBL/GenBank/DDBJ whole genome shotgun (WGS) entry which is preliminary data.</text>
</comment>
<sequence>VGAAGADAGAHAGQPAGALADYASRLKATAAARLATAKKWGLSAAPLAAPPPPAVKPRITTRKGFEVEGGDAGLPPVFTRVPTKDKVVFITIDDGSEKEPQFIEMMSELHVPYSAFLSDYLISDDYGYFTKMQASGVTLNNHTLTHPYLPGLSDAQQKREICGQQDKLAKEYGKRPTLFRPPYGNYNGDTLRIAKSCGIKAVPLWETEAFPTHMDWRDDAQHFEPGDIILTHFQGRSEWNATMVENVKNLLRRITDQGYAVARLEDYV</sequence>
<name>A0A940MF26_9ACTN</name>
<dbReference type="InterPro" id="IPR002509">
    <property type="entry name" value="NODB_dom"/>
</dbReference>
<dbReference type="AlphaFoldDB" id="A0A940MF26"/>
<dbReference type="InterPro" id="IPR011330">
    <property type="entry name" value="Glyco_hydro/deAcase_b/a-brl"/>
</dbReference>
<dbReference type="PANTHER" id="PTHR10587">
    <property type="entry name" value="GLYCOSYL TRANSFERASE-RELATED"/>
    <property type="match status" value="1"/>
</dbReference>
<dbReference type="CDD" id="cd10917">
    <property type="entry name" value="CE4_NodB_like_6s_7s"/>
    <property type="match status" value="1"/>
</dbReference>
<dbReference type="Pfam" id="PF01522">
    <property type="entry name" value="Polysacc_deac_1"/>
    <property type="match status" value="1"/>
</dbReference>
<keyword evidence="3" id="KW-1185">Reference proteome</keyword>
<organism evidence="2 3">
    <name type="scientific">Streptomyces montanisoli</name>
    <dbReference type="NCBI Taxonomy" id="2798581"/>
    <lineage>
        <taxon>Bacteria</taxon>
        <taxon>Bacillati</taxon>
        <taxon>Actinomycetota</taxon>
        <taxon>Actinomycetes</taxon>
        <taxon>Kitasatosporales</taxon>
        <taxon>Streptomycetaceae</taxon>
        <taxon>Streptomyces</taxon>
    </lineage>
</organism>